<sequence>MISDRGLVMAVGASLCAHALVLGMGGGLKSSVTEPPRLLEARLVQEVLPEKTPEKPHVEPPPPQPRPHKSTPAETPHPPKAVARPEPVVPQQRLVAEARADHPAPAIATAPAPAPAVAANQTPAPAAVTAPPVAAAAAASYTPPSFGARYLDNPKPGYPMIARRRGLEGTVRLDVRVSAEGIPVAVKVRESGGHESLDEAAVTAVWHWRFVPARRGGEPVEASVVVPIRFRLGAEDAG</sequence>
<dbReference type="PROSITE" id="PS52015">
    <property type="entry name" value="TONB_CTD"/>
    <property type="match status" value="1"/>
</dbReference>
<evidence type="ECO:0000259" key="11">
    <source>
        <dbReference type="PROSITE" id="PS52015"/>
    </source>
</evidence>
<keyword evidence="7" id="KW-0653">Protein transport</keyword>
<evidence type="ECO:0000256" key="4">
    <source>
        <dbReference type="ARBA" id="ARBA00022475"/>
    </source>
</evidence>
<evidence type="ECO:0000256" key="1">
    <source>
        <dbReference type="ARBA" id="ARBA00004383"/>
    </source>
</evidence>
<dbReference type="Proteomes" id="UP001157167">
    <property type="component" value="Unassembled WGS sequence"/>
</dbReference>
<protein>
    <recommendedName>
        <fullName evidence="11">TonB C-terminal domain-containing protein</fullName>
    </recommendedName>
</protein>
<keyword evidence="3" id="KW-0813">Transport</keyword>
<dbReference type="PANTHER" id="PTHR33446">
    <property type="entry name" value="PROTEIN TONB-RELATED"/>
    <property type="match status" value="1"/>
</dbReference>
<feature type="domain" description="TonB C-terminal" evidence="11">
    <location>
        <begin position="143"/>
        <end position="238"/>
    </location>
</feature>
<keyword evidence="13" id="KW-1185">Reference proteome</keyword>
<name>A0ABQ6FBT4_9RHOO</name>
<comment type="subcellular location">
    <subcellularLocation>
        <location evidence="1">Cell inner membrane</location>
        <topology evidence="1">Single-pass membrane protein</topology>
        <orientation evidence="1">Periplasmic side</orientation>
    </subcellularLocation>
</comment>
<evidence type="ECO:0000256" key="6">
    <source>
        <dbReference type="ARBA" id="ARBA00022692"/>
    </source>
</evidence>
<gene>
    <name evidence="12" type="ORF">GCM10007933_25240</name>
</gene>
<keyword evidence="4" id="KW-1003">Cell membrane</keyword>
<evidence type="ECO:0000256" key="3">
    <source>
        <dbReference type="ARBA" id="ARBA00022448"/>
    </source>
</evidence>
<dbReference type="EMBL" id="BSPX01000037">
    <property type="protein sequence ID" value="GLT23063.1"/>
    <property type="molecule type" value="Genomic_DNA"/>
</dbReference>
<dbReference type="InterPro" id="IPR051045">
    <property type="entry name" value="TonB-dependent_transducer"/>
</dbReference>
<dbReference type="SUPFAM" id="SSF74653">
    <property type="entry name" value="TolA/TonB C-terminal domain"/>
    <property type="match status" value="1"/>
</dbReference>
<comment type="caution">
    <text evidence="12">The sequence shown here is derived from an EMBL/GenBank/DDBJ whole genome shotgun (WGS) entry which is preliminary data.</text>
</comment>
<dbReference type="RefSeq" id="WP_284188289.1">
    <property type="nucleotide sequence ID" value="NZ_BSPX01000037.1"/>
</dbReference>
<dbReference type="InterPro" id="IPR006260">
    <property type="entry name" value="TonB/TolA_C"/>
</dbReference>
<dbReference type="Gene3D" id="3.30.1150.10">
    <property type="match status" value="1"/>
</dbReference>
<dbReference type="NCBIfam" id="TIGR01352">
    <property type="entry name" value="tonB_Cterm"/>
    <property type="match status" value="1"/>
</dbReference>
<accession>A0ABQ6FBT4</accession>
<feature type="region of interest" description="Disordered" evidence="10">
    <location>
        <begin position="50"/>
        <end position="87"/>
    </location>
</feature>
<proteinExistence type="inferred from homology"/>
<evidence type="ECO:0000313" key="13">
    <source>
        <dbReference type="Proteomes" id="UP001157167"/>
    </source>
</evidence>
<keyword evidence="8" id="KW-1133">Transmembrane helix</keyword>
<reference evidence="13" key="1">
    <citation type="journal article" date="2019" name="Int. J. Syst. Evol. Microbiol.">
        <title>The Global Catalogue of Microorganisms (GCM) 10K type strain sequencing project: providing services to taxonomists for standard genome sequencing and annotation.</title>
        <authorList>
            <consortium name="The Broad Institute Genomics Platform"/>
            <consortium name="The Broad Institute Genome Sequencing Center for Infectious Disease"/>
            <person name="Wu L."/>
            <person name="Ma J."/>
        </authorList>
    </citation>
    <scope>NUCLEOTIDE SEQUENCE [LARGE SCALE GENOMIC DNA]</scope>
    <source>
        <strain evidence="13">NBRC 102407</strain>
    </source>
</reference>
<keyword evidence="6" id="KW-0812">Transmembrane</keyword>
<evidence type="ECO:0000256" key="9">
    <source>
        <dbReference type="ARBA" id="ARBA00023136"/>
    </source>
</evidence>
<evidence type="ECO:0000256" key="10">
    <source>
        <dbReference type="SAM" id="MobiDB-lite"/>
    </source>
</evidence>
<evidence type="ECO:0000313" key="12">
    <source>
        <dbReference type="EMBL" id="GLT23063.1"/>
    </source>
</evidence>
<keyword evidence="9" id="KW-0472">Membrane</keyword>
<evidence type="ECO:0000256" key="2">
    <source>
        <dbReference type="ARBA" id="ARBA00006555"/>
    </source>
</evidence>
<evidence type="ECO:0000256" key="5">
    <source>
        <dbReference type="ARBA" id="ARBA00022519"/>
    </source>
</evidence>
<comment type="similarity">
    <text evidence="2">Belongs to the TonB family.</text>
</comment>
<keyword evidence="5" id="KW-0997">Cell inner membrane</keyword>
<evidence type="ECO:0000256" key="8">
    <source>
        <dbReference type="ARBA" id="ARBA00022989"/>
    </source>
</evidence>
<evidence type="ECO:0000256" key="7">
    <source>
        <dbReference type="ARBA" id="ARBA00022927"/>
    </source>
</evidence>
<organism evidence="12 13">
    <name type="scientific">Zoogloea oryzae</name>
    <dbReference type="NCBI Taxonomy" id="310767"/>
    <lineage>
        <taxon>Bacteria</taxon>
        <taxon>Pseudomonadati</taxon>
        <taxon>Pseudomonadota</taxon>
        <taxon>Betaproteobacteria</taxon>
        <taxon>Rhodocyclales</taxon>
        <taxon>Zoogloeaceae</taxon>
        <taxon>Zoogloea</taxon>
    </lineage>
</organism>
<dbReference type="PANTHER" id="PTHR33446:SF2">
    <property type="entry name" value="PROTEIN TONB"/>
    <property type="match status" value="1"/>
</dbReference>
<dbReference type="Pfam" id="PF03544">
    <property type="entry name" value="TonB_C"/>
    <property type="match status" value="1"/>
</dbReference>
<dbReference type="InterPro" id="IPR037682">
    <property type="entry name" value="TonB_C"/>
</dbReference>